<gene>
    <name evidence="2" type="ORF">DILT_LOCUS8412</name>
</gene>
<sequence>MTKRPQSEIRSPLHPEVGDPPAEATAVALDPSQRAPELVVVIDHKVPPPRLPYLDRINILLATFLPM</sequence>
<proteinExistence type="predicted"/>
<protein>
    <submittedName>
        <fullName evidence="2">Uncharacterized protein</fullName>
    </submittedName>
</protein>
<dbReference type="AlphaFoldDB" id="A0A3P7M2M7"/>
<feature type="region of interest" description="Disordered" evidence="1">
    <location>
        <begin position="1"/>
        <end position="23"/>
    </location>
</feature>
<accession>A0A3P7M2M7</accession>
<keyword evidence="3" id="KW-1185">Reference proteome</keyword>
<evidence type="ECO:0000313" key="2">
    <source>
        <dbReference type="EMBL" id="VDN12581.1"/>
    </source>
</evidence>
<name>A0A3P7M2M7_DIBLA</name>
<feature type="compositionally biased region" description="Basic and acidic residues" evidence="1">
    <location>
        <begin position="1"/>
        <end position="17"/>
    </location>
</feature>
<dbReference type="Proteomes" id="UP000281553">
    <property type="component" value="Unassembled WGS sequence"/>
</dbReference>
<dbReference type="EMBL" id="UYRU01054228">
    <property type="protein sequence ID" value="VDN12581.1"/>
    <property type="molecule type" value="Genomic_DNA"/>
</dbReference>
<organism evidence="2 3">
    <name type="scientific">Dibothriocephalus latus</name>
    <name type="common">Fish tapeworm</name>
    <name type="synonym">Diphyllobothrium latum</name>
    <dbReference type="NCBI Taxonomy" id="60516"/>
    <lineage>
        <taxon>Eukaryota</taxon>
        <taxon>Metazoa</taxon>
        <taxon>Spiralia</taxon>
        <taxon>Lophotrochozoa</taxon>
        <taxon>Platyhelminthes</taxon>
        <taxon>Cestoda</taxon>
        <taxon>Eucestoda</taxon>
        <taxon>Diphyllobothriidea</taxon>
        <taxon>Diphyllobothriidae</taxon>
        <taxon>Dibothriocephalus</taxon>
    </lineage>
</organism>
<reference evidence="2 3" key="1">
    <citation type="submission" date="2018-11" db="EMBL/GenBank/DDBJ databases">
        <authorList>
            <consortium name="Pathogen Informatics"/>
        </authorList>
    </citation>
    <scope>NUCLEOTIDE SEQUENCE [LARGE SCALE GENOMIC DNA]</scope>
</reference>
<evidence type="ECO:0000313" key="3">
    <source>
        <dbReference type="Proteomes" id="UP000281553"/>
    </source>
</evidence>
<evidence type="ECO:0000256" key="1">
    <source>
        <dbReference type="SAM" id="MobiDB-lite"/>
    </source>
</evidence>